<dbReference type="PANTHER" id="PTHR12935">
    <property type="entry name" value="GAMMA-GLUTAMYLCYCLOTRANSFERASE"/>
    <property type="match status" value="1"/>
</dbReference>
<dbReference type="OrthoDB" id="2017317at2759"/>
<dbReference type="eggNOG" id="ENOG502SBD2">
    <property type="taxonomic scope" value="Eukaryota"/>
</dbReference>
<evidence type="ECO:0000313" key="7">
    <source>
        <dbReference type="Proteomes" id="UP000030651"/>
    </source>
</evidence>
<dbReference type="EC" id="4.3.2.9" evidence="1"/>
<evidence type="ECO:0000313" key="6">
    <source>
        <dbReference type="EMBL" id="ETS77612.1"/>
    </source>
</evidence>
<dbReference type="Proteomes" id="UP000030651">
    <property type="component" value="Unassembled WGS sequence"/>
</dbReference>
<feature type="active site" description="Proton acceptor" evidence="3">
    <location>
        <position position="99"/>
    </location>
</feature>
<accession>W3WWV3</accession>
<evidence type="ECO:0000256" key="4">
    <source>
        <dbReference type="PIRSR" id="PIRSR617939-2"/>
    </source>
</evidence>
<keyword evidence="2" id="KW-0456">Lyase</keyword>
<proteinExistence type="predicted"/>
<dbReference type="InterPro" id="IPR017939">
    <property type="entry name" value="G-Glutamylcylcotransferase"/>
</dbReference>
<keyword evidence="7" id="KW-1185">Reference proteome</keyword>
<keyword evidence="5" id="KW-0812">Transmembrane</keyword>
<dbReference type="InParanoid" id="W3WWV3"/>
<dbReference type="RefSeq" id="XP_007836446.1">
    <property type="nucleotide sequence ID" value="XM_007838255.1"/>
</dbReference>
<keyword evidence="5" id="KW-1133">Transmembrane helix</keyword>
<evidence type="ECO:0000256" key="2">
    <source>
        <dbReference type="ARBA" id="ARBA00023239"/>
    </source>
</evidence>
<evidence type="ECO:0000256" key="3">
    <source>
        <dbReference type="PIRSR" id="PIRSR617939-1"/>
    </source>
</evidence>
<dbReference type="AlphaFoldDB" id="W3WWV3"/>
<feature type="transmembrane region" description="Helical" evidence="5">
    <location>
        <begin position="197"/>
        <end position="216"/>
    </location>
</feature>
<protein>
    <recommendedName>
        <fullName evidence="1">gamma-glutamylcyclotransferase</fullName>
        <ecNumber evidence="1">4.3.2.9</ecNumber>
    </recommendedName>
</protein>
<dbReference type="PANTHER" id="PTHR12935:SF0">
    <property type="entry name" value="GAMMA-GLUTAMYLCYCLOTRANSFERASE"/>
    <property type="match status" value="1"/>
</dbReference>
<dbReference type="GeneID" id="19274687"/>
<dbReference type="GO" id="GO:0003839">
    <property type="term" value="F:gamma-glutamylcyclotransferase activity"/>
    <property type="evidence" value="ECO:0007669"/>
    <property type="project" value="UniProtKB-EC"/>
</dbReference>
<evidence type="ECO:0000256" key="5">
    <source>
        <dbReference type="SAM" id="Phobius"/>
    </source>
</evidence>
<organism evidence="6 7">
    <name type="scientific">Pestalotiopsis fici (strain W106-1 / CGMCC3.15140)</name>
    <dbReference type="NCBI Taxonomy" id="1229662"/>
    <lineage>
        <taxon>Eukaryota</taxon>
        <taxon>Fungi</taxon>
        <taxon>Dikarya</taxon>
        <taxon>Ascomycota</taxon>
        <taxon>Pezizomycotina</taxon>
        <taxon>Sordariomycetes</taxon>
        <taxon>Xylariomycetidae</taxon>
        <taxon>Amphisphaeriales</taxon>
        <taxon>Sporocadaceae</taxon>
        <taxon>Pestalotiopsis</taxon>
    </lineage>
</organism>
<dbReference type="EMBL" id="KI912115">
    <property type="protein sequence ID" value="ETS77612.1"/>
    <property type="molecule type" value="Genomic_DNA"/>
</dbReference>
<dbReference type="STRING" id="1229662.W3WWV3"/>
<name>W3WWV3_PESFW</name>
<keyword evidence="5" id="KW-0472">Membrane</keyword>
<sequence length="237" mass="26035">MPVIQTLPRPIADTWYLAYGSNLSTQKFIDDRGITPLSAVAVIVPGWTLTIDSAGFPYSEPAFASISPIHHTGNKKAVELIGTAYKLDPDMYQKVLKSEGGGIAYAEIEVWAINMSEEDPNGIATSSTFAALLRMGADAAKFPLAYQKFLAGITEYHPSEKPMAKLGASLFLAFWRPVMSLMERITKASLKNRSTGYAPIWVIVMVRIVMVSMWFYHDFVHAPIWGRGDGMGSALVL</sequence>
<feature type="binding site" evidence="4">
    <location>
        <begin position="16"/>
        <end position="21"/>
    </location>
    <ligand>
        <name>substrate</name>
    </ligand>
</feature>
<dbReference type="KEGG" id="pfy:PFICI_09674"/>
<reference evidence="7" key="1">
    <citation type="journal article" date="2015" name="BMC Genomics">
        <title>Genomic and transcriptomic analysis of the endophytic fungus Pestalotiopsis fici reveals its lifestyle and high potential for synthesis of natural products.</title>
        <authorList>
            <person name="Wang X."/>
            <person name="Zhang X."/>
            <person name="Liu L."/>
            <person name="Xiang M."/>
            <person name="Wang W."/>
            <person name="Sun X."/>
            <person name="Che Y."/>
            <person name="Guo L."/>
            <person name="Liu G."/>
            <person name="Guo L."/>
            <person name="Wang C."/>
            <person name="Yin W.B."/>
            <person name="Stadler M."/>
            <person name="Zhang X."/>
            <person name="Liu X."/>
        </authorList>
    </citation>
    <scope>NUCLEOTIDE SEQUENCE [LARGE SCALE GENOMIC DNA]</scope>
    <source>
        <strain evidence="7">W106-1 / CGMCC3.15140</strain>
    </source>
</reference>
<evidence type="ECO:0000256" key="1">
    <source>
        <dbReference type="ARBA" id="ARBA00012346"/>
    </source>
</evidence>
<gene>
    <name evidence="6" type="ORF">PFICI_09674</name>
</gene>
<dbReference type="HOGENOM" id="CLU_030506_0_0_1"/>
<dbReference type="Gene3D" id="3.10.490.10">
    <property type="entry name" value="Gamma-glutamyl cyclotransferase-like"/>
    <property type="match status" value="1"/>
</dbReference>
<dbReference type="OMA" id="HDTIWAG"/>